<dbReference type="RefSeq" id="WP_271284108.1">
    <property type="nucleotide sequence ID" value="NZ_JAMGZK010000054.1"/>
</dbReference>
<keyword evidence="1" id="KW-1133">Transmembrane helix</keyword>
<sequence>MSGTLPDLKYTDANGLQAKLEEELINLRKKECKSYWPRFLIRRISLYAIPFLMFFTFFFCLSLTKKVGVEKASAMMDALSLPSRNSLFWGVAIVIVVLLGQWLMFNHNSDSQATNNVGKISRACYKICAHVLLFVGFILLFLSIYGIEHKLYYGFLTFFALTLCPLLIDRTLGLTRQNERFKLYIRRLERLNELNIFREKTNIKFEEFHFIEYMKLVDEADHSKNQDTVSDTSYFMTLIENKLKA</sequence>
<proteinExistence type="predicted"/>
<dbReference type="NCBIfam" id="NF041745">
    <property type="entry name" value="RdrD"/>
    <property type="match status" value="1"/>
</dbReference>
<evidence type="ECO:0000313" key="2">
    <source>
        <dbReference type="EMBL" id="MCU6666605.1"/>
    </source>
</evidence>
<dbReference type="EMBL" id="JAMGZK010000054">
    <property type="protein sequence ID" value="MCU6666605.1"/>
    <property type="molecule type" value="Genomic_DNA"/>
</dbReference>
<feature type="transmembrane region" description="Helical" evidence="1">
    <location>
        <begin position="127"/>
        <end position="145"/>
    </location>
</feature>
<organism evidence="2 3">
    <name type="scientific">Silvania hatchlandensis</name>
    <dbReference type="NCBI Taxonomy" id="2926469"/>
    <lineage>
        <taxon>Bacteria</taxon>
        <taxon>Pseudomonadati</taxon>
        <taxon>Pseudomonadota</taxon>
        <taxon>Gammaproteobacteria</taxon>
        <taxon>Enterobacterales</taxon>
        <taxon>Enterobacteriaceae</taxon>
        <taxon>Silvania</taxon>
    </lineage>
</organism>
<dbReference type="Proteomes" id="UP001063816">
    <property type="component" value="Unassembled WGS sequence"/>
</dbReference>
<feature type="transmembrane region" description="Helical" evidence="1">
    <location>
        <begin position="87"/>
        <end position="106"/>
    </location>
</feature>
<evidence type="ECO:0000256" key="1">
    <source>
        <dbReference type="SAM" id="Phobius"/>
    </source>
</evidence>
<comment type="caution">
    <text evidence="2">The sequence shown here is derived from an EMBL/GenBank/DDBJ whole genome shotgun (WGS) entry which is preliminary data.</text>
</comment>
<dbReference type="AlphaFoldDB" id="A0A9J6QDT7"/>
<feature type="transmembrane region" description="Helical" evidence="1">
    <location>
        <begin position="44"/>
        <end position="67"/>
    </location>
</feature>
<feature type="transmembrane region" description="Helical" evidence="1">
    <location>
        <begin position="151"/>
        <end position="168"/>
    </location>
</feature>
<evidence type="ECO:0000313" key="3">
    <source>
        <dbReference type="Proteomes" id="UP001063816"/>
    </source>
</evidence>
<reference evidence="2" key="1">
    <citation type="submission" date="2022-05" db="EMBL/GenBank/DDBJ databases">
        <title>Description of a novel species of Leclercia; Leclercia tamurae and the Proposal for a Novel Genus Silvania gen. nov. Containing Two Novel Species Silvania hatchlandensis sp. nov. and Silvania confinis sp. nov. Isolated from the Rhizosphere of Oak.</title>
        <authorList>
            <person name="Maddock D.W."/>
            <person name="Brady C.L."/>
            <person name="Denman S."/>
            <person name="Arnold D."/>
        </authorList>
    </citation>
    <scope>NUCLEOTIDE SEQUENCE</scope>
    <source>
        <strain evidence="2">H19S6</strain>
    </source>
</reference>
<gene>
    <name evidence="2" type="ORF">M8014_19910</name>
</gene>
<keyword evidence="1" id="KW-0812">Transmembrane</keyword>
<protein>
    <submittedName>
        <fullName evidence="2">Uncharacterized protein</fullName>
    </submittedName>
</protein>
<accession>A0A9J6QDT7</accession>
<keyword evidence="3" id="KW-1185">Reference proteome</keyword>
<keyword evidence="1" id="KW-0472">Membrane</keyword>
<name>A0A9J6QDT7_9ENTR</name>